<reference evidence="8 9" key="1">
    <citation type="journal article" date="2013" name="Genome Announc.">
        <title>Draft Genome Sequence for Desulfovibrio africanus Strain PCS.</title>
        <authorList>
            <person name="Brown S.D."/>
            <person name="Utturkar S.M."/>
            <person name="Arkin A.P."/>
            <person name="Deutschbauer A.M."/>
            <person name="Elias D.A."/>
            <person name="Hazen T.C."/>
            <person name="Chakraborty R."/>
        </authorList>
    </citation>
    <scope>NUCLEOTIDE SEQUENCE [LARGE SCALE GENOMIC DNA]</scope>
    <source>
        <strain evidence="8 9">PCS</strain>
    </source>
</reference>
<evidence type="ECO:0000256" key="5">
    <source>
        <dbReference type="ARBA" id="ARBA00023136"/>
    </source>
</evidence>
<feature type="transmembrane region" description="Helical" evidence="6">
    <location>
        <begin position="82"/>
        <end position="99"/>
    </location>
</feature>
<dbReference type="CDD" id="cd16380">
    <property type="entry name" value="YitT_C"/>
    <property type="match status" value="1"/>
</dbReference>
<accession>M5PT06</accession>
<dbReference type="InterPro" id="IPR019264">
    <property type="entry name" value="DUF2179"/>
</dbReference>
<comment type="caution">
    <text evidence="8">The sequence shown here is derived from an EMBL/GenBank/DDBJ whole genome shotgun (WGS) entry which is preliminary data.</text>
</comment>
<dbReference type="GO" id="GO:0005886">
    <property type="term" value="C:plasma membrane"/>
    <property type="evidence" value="ECO:0007669"/>
    <property type="project" value="UniProtKB-SubCell"/>
</dbReference>
<keyword evidence="5 6" id="KW-0472">Membrane</keyword>
<feature type="domain" description="DUF2179" evidence="7">
    <location>
        <begin position="224"/>
        <end position="277"/>
    </location>
</feature>
<feature type="transmembrane region" description="Helical" evidence="6">
    <location>
        <begin position="60"/>
        <end position="77"/>
    </location>
</feature>
<keyword evidence="2" id="KW-1003">Cell membrane</keyword>
<name>M5PT06_DESAF</name>
<feature type="transmembrane region" description="Helical" evidence="6">
    <location>
        <begin position="175"/>
        <end position="194"/>
    </location>
</feature>
<evidence type="ECO:0000256" key="4">
    <source>
        <dbReference type="ARBA" id="ARBA00022989"/>
    </source>
</evidence>
<feature type="transmembrane region" description="Helical" evidence="6">
    <location>
        <begin position="12"/>
        <end position="29"/>
    </location>
</feature>
<protein>
    <recommendedName>
        <fullName evidence="7">DUF2179 domain-containing protein</fullName>
    </recommendedName>
</protein>
<dbReference type="RefSeq" id="WP_005986764.1">
    <property type="nucleotide sequence ID" value="NZ_AOSV01000020.1"/>
</dbReference>
<dbReference type="PANTHER" id="PTHR33545">
    <property type="entry name" value="UPF0750 MEMBRANE PROTEIN YITT-RELATED"/>
    <property type="match status" value="1"/>
</dbReference>
<dbReference type="Gene3D" id="3.30.70.120">
    <property type="match status" value="1"/>
</dbReference>
<evidence type="ECO:0000256" key="6">
    <source>
        <dbReference type="SAM" id="Phobius"/>
    </source>
</evidence>
<keyword evidence="4 6" id="KW-1133">Transmembrane helix</keyword>
<dbReference type="Pfam" id="PF10035">
    <property type="entry name" value="DUF2179"/>
    <property type="match status" value="1"/>
</dbReference>
<dbReference type="PANTHER" id="PTHR33545:SF5">
    <property type="entry name" value="UPF0750 MEMBRANE PROTEIN YITT"/>
    <property type="match status" value="1"/>
</dbReference>
<dbReference type="InterPro" id="IPR051461">
    <property type="entry name" value="UPF0750_membrane"/>
</dbReference>
<dbReference type="OrthoDB" id="5401948at2"/>
<dbReference type="PIRSF" id="PIRSF006483">
    <property type="entry name" value="Membrane_protein_YitT"/>
    <property type="match status" value="1"/>
</dbReference>
<dbReference type="Proteomes" id="UP000011922">
    <property type="component" value="Unassembled WGS sequence"/>
</dbReference>
<evidence type="ECO:0000313" key="9">
    <source>
        <dbReference type="Proteomes" id="UP000011922"/>
    </source>
</evidence>
<evidence type="ECO:0000259" key="7">
    <source>
        <dbReference type="Pfam" id="PF10035"/>
    </source>
</evidence>
<organism evidence="8 9">
    <name type="scientific">Desulfocurvibacter africanus PCS</name>
    <dbReference type="NCBI Taxonomy" id="1262666"/>
    <lineage>
        <taxon>Bacteria</taxon>
        <taxon>Pseudomonadati</taxon>
        <taxon>Thermodesulfobacteriota</taxon>
        <taxon>Desulfovibrionia</taxon>
        <taxon>Desulfovibrionales</taxon>
        <taxon>Desulfovibrionaceae</taxon>
        <taxon>Desulfocurvibacter</taxon>
    </lineage>
</organism>
<sequence length="286" mass="31580">MTKRFDYTYSVWWNLLLIIVGSAVQAFGLKAIAVPHGFVASGVFGAGMLINYATGWLTPGILYFLLNLPLFVVGWLFVSRRFLWYSAFAMAVITGLYEVMPSSSGIQDQLYAAVASGALVGMGAGLVLRSLGSNGGLDVIAVLLFQRYNIGIGKLYFAYNLILFAFALTALPVDLVIASLIMVFITSVGVEYVLSMFSQRKSVFIVSDKNREIARDIMDKLRQGATYIKGYGAYSGREKDILMTVVNNVQLKKLEEIVFTNDDHALFIVENTFNVLGASFSKRKIY</sequence>
<dbReference type="EMBL" id="AOSV01000020">
    <property type="protein sequence ID" value="EMG37185.1"/>
    <property type="molecule type" value="Genomic_DNA"/>
</dbReference>
<feature type="transmembrane region" description="Helical" evidence="6">
    <location>
        <begin position="152"/>
        <end position="169"/>
    </location>
</feature>
<proteinExistence type="predicted"/>
<comment type="subcellular location">
    <subcellularLocation>
        <location evidence="1">Cell membrane</location>
        <topology evidence="1">Multi-pass membrane protein</topology>
    </subcellularLocation>
</comment>
<dbReference type="Pfam" id="PF02588">
    <property type="entry name" value="YitT_membrane"/>
    <property type="match status" value="1"/>
</dbReference>
<dbReference type="InterPro" id="IPR003740">
    <property type="entry name" value="YitT"/>
</dbReference>
<evidence type="ECO:0000256" key="1">
    <source>
        <dbReference type="ARBA" id="ARBA00004651"/>
    </source>
</evidence>
<evidence type="ECO:0000256" key="2">
    <source>
        <dbReference type="ARBA" id="ARBA00022475"/>
    </source>
</evidence>
<dbReference type="InterPro" id="IPR015867">
    <property type="entry name" value="N-reg_PII/ATP_PRibTrfase_C"/>
</dbReference>
<feature type="transmembrane region" description="Helical" evidence="6">
    <location>
        <begin position="111"/>
        <end position="131"/>
    </location>
</feature>
<keyword evidence="3 6" id="KW-0812">Transmembrane</keyword>
<dbReference type="AlphaFoldDB" id="M5PT06"/>
<evidence type="ECO:0000256" key="3">
    <source>
        <dbReference type="ARBA" id="ARBA00022692"/>
    </source>
</evidence>
<gene>
    <name evidence="8" type="ORF">PCS_02022</name>
</gene>
<evidence type="ECO:0000313" key="8">
    <source>
        <dbReference type="EMBL" id="EMG37185.1"/>
    </source>
</evidence>
<dbReference type="PATRIC" id="fig|1262666.3.peg.2046"/>